<name>A0A2I0KYT4_PUNGR</name>
<reference evidence="2 3" key="1">
    <citation type="submission" date="2017-11" db="EMBL/GenBank/DDBJ databases">
        <title>De-novo sequencing of pomegranate (Punica granatum L.) genome.</title>
        <authorList>
            <person name="Akparov Z."/>
            <person name="Amiraslanov A."/>
            <person name="Hajiyeva S."/>
            <person name="Abbasov M."/>
            <person name="Kaur K."/>
            <person name="Hamwieh A."/>
            <person name="Solovyev V."/>
            <person name="Salamov A."/>
            <person name="Braich B."/>
            <person name="Kosarev P."/>
            <person name="Mahmoud A."/>
            <person name="Hajiyev E."/>
            <person name="Babayeva S."/>
            <person name="Izzatullayeva V."/>
            <person name="Mammadov A."/>
            <person name="Mammadov A."/>
            <person name="Sharifova S."/>
            <person name="Ojaghi J."/>
            <person name="Eynullazada K."/>
            <person name="Bayramov B."/>
            <person name="Abdulazimova A."/>
            <person name="Shahmuradov I."/>
        </authorList>
    </citation>
    <scope>NUCLEOTIDE SEQUENCE [LARGE SCALE GENOMIC DNA]</scope>
    <source>
        <strain evidence="3">cv. AG2017</strain>
        <tissue evidence="2">Leaf</tissue>
    </source>
</reference>
<organism evidence="2 3">
    <name type="scientific">Punica granatum</name>
    <name type="common">Pomegranate</name>
    <dbReference type="NCBI Taxonomy" id="22663"/>
    <lineage>
        <taxon>Eukaryota</taxon>
        <taxon>Viridiplantae</taxon>
        <taxon>Streptophyta</taxon>
        <taxon>Embryophyta</taxon>
        <taxon>Tracheophyta</taxon>
        <taxon>Spermatophyta</taxon>
        <taxon>Magnoliopsida</taxon>
        <taxon>eudicotyledons</taxon>
        <taxon>Gunneridae</taxon>
        <taxon>Pentapetalae</taxon>
        <taxon>rosids</taxon>
        <taxon>malvids</taxon>
        <taxon>Myrtales</taxon>
        <taxon>Lythraceae</taxon>
        <taxon>Punica</taxon>
    </lineage>
</organism>
<accession>A0A2I0KYT4</accession>
<proteinExistence type="predicted"/>
<dbReference type="Proteomes" id="UP000233551">
    <property type="component" value="Unassembled WGS sequence"/>
</dbReference>
<sequence length="94" mass="10373">MATTEWWTRAERPGDIDGDCEEEGCGTEPPVHPLDRYRAAPSDRTPGPSESGLSSLIGPKNIYLIQLLALRALTLCMQVIETGRQAKAKCFRDL</sequence>
<dbReference type="AlphaFoldDB" id="A0A2I0KYT4"/>
<comment type="caution">
    <text evidence="2">The sequence shown here is derived from an EMBL/GenBank/DDBJ whole genome shotgun (WGS) entry which is preliminary data.</text>
</comment>
<dbReference type="EMBL" id="PGOL01000269">
    <property type="protein sequence ID" value="PKI73637.1"/>
    <property type="molecule type" value="Genomic_DNA"/>
</dbReference>
<evidence type="ECO:0000313" key="3">
    <source>
        <dbReference type="Proteomes" id="UP000233551"/>
    </source>
</evidence>
<keyword evidence="3" id="KW-1185">Reference proteome</keyword>
<gene>
    <name evidence="2" type="ORF">CRG98_006011</name>
</gene>
<evidence type="ECO:0000256" key="1">
    <source>
        <dbReference type="SAM" id="MobiDB-lite"/>
    </source>
</evidence>
<feature type="compositionally biased region" description="Acidic residues" evidence="1">
    <location>
        <begin position="16"/>
        <end position="25"/>
    </location>
</feature>
<feature type="region of interest" description="Disordered" evidence="1">
    <location>
        <begin position="1"/>
        <end position="55"/>
    </location>
</feature>
<protein>
    <submittedName>
        <fullName evidence="2">Uncharacterized protein</fullName>
    </submittedName>
</protein>
<evidence type="ECO:0000313" key="2">
    <source>
        <dbReference type="EMBL" id="PKI73637.1"/>
    </source>
</evidence>